<evidence type="ECO:0000313" key="7">
    <source>
        <dbReference type="EnsemblPlants" id="Kaladp0034s0056.1.v1.1"/>
    </source>
</evidence>
<dbReference type="PANTHER" id="PTHR32263">
    <property type="entry name" value="INACTIVE POLY [ADP-RIBOSE] POLYMERASE SRO4-RELATED"/>
    <property type="match status" value="1"/>
</dbReference>
<dbReference type="GO" id="GO:0005634">
    <property type="term" value="C:nucleus"/>
    <property type="evidence" value="ECO:0007669"/>
    <property type="project" value="UniProtKB-SubCell"/>
</dbReference>
<dbReference type="InterPro" id="IPR022003">
    <property type="entry name" value="RST"/>
</dbReference>
<reference evidence="7" key="1">
    <citation type="submission" date="2021-01" db="UniProtKB">
        <authorList>
            <consortium name="EnsemblPlants"/>
        </authorList>
    </citation>
    <scope>IDENTIFICATION</scope>
</reference>
<dbReference type="Proteomes" id="UP000594263">
    <property type="component" value="Unplaced"/>
</dbReference>
<name>A0A7N0TED2_KALFE</name>
<dbReference type="PROSITE" id="PS51059">
    <property type="entry name" value="PARP_CATALYTIC"/>
    <property type="match status" value="1"/>
</dbReference>
<evidence type="ECO:0000313" key="8">
    <source>
        <dbReference type="Proteomes" id="UP000594263"/>
    </source>
</evidence>
<keyword evidence="3" id="KW-0346">Stress response</keyword>
<evidence type="ECO:0000256" key="2">
    <source>
        <dbReference type="ARBA" id="ARBA00022473"/>
    </source>
</evidence>
<dbReference type="InterPro" id="IPR012317">
    <property type="entry name" value="Poly(ADP-ribose)pol_cat_dom"/>
</dbReference>
<dbReference type="Gramene" id="Kaladp0034s0056.1.v1.1">
    <property type="protein sequence ID" value="Kaladp0034s0056.1.v1.1"/>
    <property type="gene ID" value="Kaladp0034s0056.v1.1"/>
</dbReference>
<proteinExistence type="predicted"/>
<evidence type="ECO:0000256" key="1">
    <source>
        <dbReference type="ARBA" id="ARBA00004123"/>
    </source>
</evidence>
<dbReference type="Pfam" id="PF12174">
    <property type="entry name" value="RST"/>
    <property type="match status" value="1"/>
</dbReference>
<keyword evidence="2" id="KW-0217">Developmental protein</keyword>
<keyword evidence="4" id="KW-0539">Nucleus</keyword>
<dbReference type="AlphaFoldDB" id="A0A7N0TED2"/>
<feature type="domain" description="PARP catalytic" evidence="5">
    <location>
        <begin position="23"/>
        <end position="253"/>
    </location>
</feature>
<keyword evidence="8" id="KW-1185">Reference proteome</keyword>
<sequence>MAAVRDQQVSISVDDDEIRTGIELDDEVTSRPKRASFFGDAGFRVEPESLEFSVVVGSFLSALGAARTGAKVVDVYRCGDSESVGSRARMDAFRIHVEAVARKRGGNANVKQGWYGGSRDEIGAIVAHGFSGFKVATPSNGGAWGRGVHLSAAKHALDAVMGAEEDEDAMRHVLMCRVILGNQEVIRPGSEQCYPSSMEFDSGVDSLIEPRKYIFWGAYMNAYIFPTHTVSIKIDPLVQGLSGVKGNVAGGMRPTSPWVKFSRLMTLLGRVLSPSQMAQITKSYKDFSEKRIGRQQMILNLRLIAGDKLLAATIRQSSDRNWN</sequence>
<dbReference type="GO" id="GO:0003950">
    <property type="term" value="F:NAD+ poly-ADP-ribosyltransferase activity"/>
    <property type="evidence" value="ECO:0007669"/>
    <property type="project" value="InterPro"/>
</dbReference>
<organism evidence="7 8">
    <name type="scientific">Kalanchoe fedtschenkoi</name>
    <name type="common">Lavender scallops</name>
    <name type="synonym">South American air plant</name>
    <dbReference type="NCBI Taxonomy" id="63787"/>
    <lineage>
        <taxon>Eukaryota</taxon>
        <taxon>Viridiplantae</taxon>
        <taxon>Streptophyta</taxon>
        <taxon>Embryophyta</taxon>
        <taxon>Tracheophyta</taxon>
        <taxon>Spermatophyta</taxon>
        <taxon>Magnoliopsida</taxon>
        <taxon>eudicotyledons</taxon>
        <taxon>Gunneridae</taxon>
        <taxon>Pentapetalae</taxon>
        <taxon>Saxifragales</taxon>
        <taxon>Crassulaceae</taxon>
        <taxon>Kalanchoe</taxon>
    </lineage>
</organism>
<dbReference type="PANTHER" id="PTHR32263:SF14">
    <property type="entry name" value="INACTIVE POLY [ADP-RIBOSE] POLYMERASE SRO2-RELATED"/>
    <property type="match status" value="1"/>
</dbReference>
<comment type="subcellular location">
    <subcellularLocation>
        <location evidence="1">Nucleus</location>
    </subcellularLocation>
</comment>
<dbReference type="Gene3D" id="3.90.228.10">
    <property type="match status" value="1"/>
</dbReference>
<dbReference type="PROSITE" id="PS51879">
    <property type="entry name" value="RST"/>
    <property type="match status" value="1"/>
</dbReference>
<dbReference type="EnsemblPlants" id="Kaladp0034s0056.1.v1.1">
    <property type="protein sequence ID" value="Kaladp0034s0056.1.v1.1"/>
    <property type="gene ID" value="Kaladp0034s0056.v1.1"/>
</dbReference>
<feature type="domain" description="RST" evidence="6">
    <location>
        <begin position="252"/>
        <end position="323"/>
    </location>
</feature>
<evidence type="ECO:0000256" key="3">
    <source>
        <dbReference type="ARBA" id="ARBA00023016"/>
    </source>
</evidence>
<evidence type="ECO:0000256" key="4">
    <source>
        <dbReference type="ARBA" id="ARBA00023242"/>
    </source>
</evidence>
<dbReference type="InterPro" id="IPR044964">
    <property type="entry name" value="RCD1/SRO1-5"/>
</dbReference>
<evidence type="ECO:0000259" key="5">
    <source>
        <dbReference type="PROSITE" id="PS51059"/>
    </source>
</evidence>
<dbReference type="OMA" id="HDVITTC"/>
<evidence type="ECO:0000259" key="6">
    <source>
        <dbReference type="PROSITE" id="PS51879"/>
    </source>
</evidence>
<protein>
    <submittedName>
        <fullName evidence="7">Uncharacterized protein</fullName>
    </submittedName>
</protein>
<accession>A0A7N0TED2</accession>
<dbReference type="SUPFAM" id="SSF56399">
    <property type="entry name" value="ADP-ribosylation"/>
    <property type="match status" value="1"/>
</dbReference>